<keyword evidence="1" id="KW-0472">Membrane</keyword>
<evidence type="ECO:0000313" key="3">
    <source>
        <dbReference type="EMBL" id="NNV57492.1"/>
    </source>
</evidence>
<dbReference type="GO" id="GO:0016989">
    <property type="term" value="F:sigma factor antagonist activity"/>
    <property type="evidence" value="ECO:0007669"/>
    <property type="project" value="TreeGrafter"/>
</dbReference>
<accession>A0A8J8FHH2</accession>
<dbReference type="InterPro" id="IPR018764">
    <property type="entry name" value="RskA_C"/>
</dbReference>
<gene>
    <name evidence="3" type="ORF">GD597_18610</name>
</gene>
<keyword evidence="1" id="KW-1133">Transmembrane helix</keyword>
<protein>
    <recommendedName>
        <fullName evidence="2">Anti-sigma K factor RskA C-terminal domain-containing protein</fullName>
    </recommendedName>
</protein>
<feature type="transmembrane region" description="Helical" evidence="1">
    <location>
        <begin position="107"/>
        <end position="127"/>
    </location>
</feature>
<evidence type="ECO:0000259" key="2">
    <source>
        <dbReference type="Pfam" id="PF10099"/>
    </source>
</evidence>
<dbReference type="RefSeq" id="WP_171609437.1">
    <property type="nucleotide sequence ID" value="NZ_WHPF01000015.1"/>
</dbReference>
<dbReference type="GO" id="GO:0005886">
    <property type="term" value="C:plasma membrane"/>
    <property type="evidence" value="ECO:0007669"/>
    <property type="project" value="InterPro"/>
</dbReference>
<dbReference type="Pfam" id="PF10099">
    <property type="entry name" value="RskA_C"/>
    <property type="match status" value="1"/>
</dbReference>
<feature type="domain" description="Anti-sigma K factor RskA C-terminal" evidence="2">
    <location>
        <begin position="108"/>
        <end position="267"/>
    </location>
</feature>
<evidence type="ECO:0000313" key="4">
    <source>
        <dbReference type="Proteomes" id="UP000598971"/>
    </source>
</evidence>
<dbReference type="GO" id="GO:0006417">
    <property type="term" value="P:regulation of translation"/>
    <property type="evidence" value="ECO:0007669"/>
    <property type="project" value="TreeGrafter"/>
</dbReference>
<dbReference type="EMBL" id="WHPF01000015">
    <property type="protein sequence ID" value="NNV57492.1"/>
    <property type="molecule type" value="Genomic_DNA"/>
</dbReference>
<dbReference type="InterPro" id="IPR051474">
    <property type="entry name" value="Anti-sigma-K/W_factor"/>
</dbReference>
<keyword evidence="4" id="KW-1185">Reference proteome</keyword>
<dbReference type="Proteomes" id="UP000598971">
    <property type="component" value="Unassembled WGS sequence"/>
</dbReference>
<sequence length="279" mass="30109">MDTRAYIESGIIESYILGVASPEEIAELELLCTQYPEIKAAVDAFALVIEQQAMAGAITPPPAVKENLMQQLAGEFAVKQPAAIFTLPTTNANDNISIQPAAGYWKFAAAAAVILLVASAILNFYLYSNYQNTNTKYEALLTEKNSLQASNGAYQTRLNLLQQSMDIVQNPAYTLVALNGLPGKENNHATVYWNSTSHDVYFLSTKMDKVPQDKQYQLWAIVNGKPVDAGLIGDCTDGLCKLKSIEGASAFAITLEPKGGSINPTTSAMFVLGSVNKQS</sequence>
<keyword evidence="1" id="KW-0812">Transmembrane</keyword>
<reference evidence="3" key="1">
    <citation type="submission" date="2019-10" db="EMBL/GenBank/DDBJ databases">
        <title>Draft genome sequence of Panacibacter sp. KCS-6.</title>
        <authorList>
            <person name="Yim K.J."/>
        </authorList>
    </citation>
    <scope>NUCLEOTIDE SEQUENCE</scope>
    <source>
        <strain evidence="3">KCS-6</strain>
    </source>
</reference>
<dbReference type="PANTHER" id="PTHR37461">
    <property type="entry name" value="ANTI-SIGMA-K FACTOR RSKA"/>
    <property type="match status" value="1"/>
</dbReference>
<organism evidence="3 4">
    <name type="scientific">Limnovirga soli</name>
    <dbReference type="NCBI Taxonomy" id="2656915"/>
    <lineage>
        <taxon>Bacteria</taxon>
        <taxon>Pseudomonadati</taxon>
        <taxon>Bacteroidota</taxon>
        <taxon>Chitinophagia</taxon>
        <taxon>Chitinophagales</taxon>
        <taxon>Chitinophagaceae</taxon>
        <taxon>Limnovirga</taxon>
    </lineage>
</organism>
<name>A0A8J8FHH2_9BACT</name>
<evidence type="ECO:0000256" key="1">
    <source>
        <dbReference type="SAM" id="Phobius"/>
    </source>
</evidence>
<dbReference type="PANTHER" id="PTHR37461:SF1">
    <property type="entry name" value="ANTI-SIGMA-K FACTOR RSKA"/>
    <property type="match status" value="1"/>
</dbReference>
<dbReference type="AlphaFoldDB" id="A0A8J8FHH2"/>
<comment type="caution">
    <text evidence="3">The sequence shown here is derived from an EMBL/GenBank/DDBJ whole genome shotgun (WGS) entry which is preliminary data.</text>
</comment>
<proteinExistence type="predicted"/>